<keyword evidence="2" id="KW-1185">Reference proteome</keyword>
<dbReference type="EMBL" id="BPLR01003220">
    <property type="protein sequence ID" value="GIX82284.1"/>
    <property type="molecule type" value="Genomic_DNA"/>
</dbReference>
<evidence type="ECO:0000313" key="2">
    <source>
        <dbReference type="Proteomes" id="UP001054945"/>
    </source>
</evidence>
<name>A0AAV4NBS1_CAEEX</name>
<gene>
    <name evidence="1" type="ORF">CEXT_453621</name>
</gene>
<accession>A0AAV4NBS1</accession>
<organism evidence="1 2">
    <name type="scientific">Caerostris extrusa</name>
    <name type="common">Bark spider</name>
    <name type="synonym">Caerostris bankana</name>
    <dbReference type="NCBI Taxonomy" id="172846"/>
    <lineage>
        <taxon>Eukaryota</taxon>
        <taxon>Metazoa</taxon>
        <taxon>Ecdysozoa</taxon>
        <taxon>Arthropoda</taxon>
        <taxon>Chelicerata</taxon>
        <taxon>Arachnida</taxon>
        <taxon>Araneae</taxon>
        <taxon>Araneomorphae</taxon>
        <taxon>Entelegynae</taxon>
        <taxon>Araneoidea</taxon>
        <taxon>Araneidae</taxon>
        <taxon>Caerostris</taxon>
    </lineage>
</organism>
<comment type="caution">
    <text evidence="1">The sequence shown here is derived from an EMBL/GenBank/DDBJ whole genome shotgun (WGS) entry which is preliminary data.</text>
</comment>
<reference evidence="1 2" key="1">
    <citation type="submission" date="2021-06" db="EMBL/GenBank/DDBJ databases">
        <title>Caerostris extrusa draft genome.</title>
        <authorList>
            <person name="Kono N."/>
            <person name="Arakawa K."/>
        </authorList>
    </citation>
    <scope>NUCLEOTIDE SEQUENCE [LARGE SCALE GENOMIC DNA]</scope>
</reference>
<dbReference type="AlphaFoldDB" id="A0AAV4NBS1"/>
<evidence type="ECO:0000313" key="1">
    <source>
        <dbReference type="EMBL" id="GIX82284.1"/>
    </source>
</evidence>
<sequence length="84" mass="9972">MVENERNQASWQRWSALRSADAGRLRWHNRLRALCVTGHEEDKNFEGITINIISTDRAKCKEFKTITKCHVRDHDDPRYKNSIF</sequence>
<dbReference type="Proteomes" id="UP001054945">
    <property type="component" value="Unassembled WGS sequence"/>
</dbReference>
<protein>
    <submittedName>
        <fullName evidence="1">Uncharacterized protein</fullName>
    </submittedName>
</protein>
<proteinExistence type="predicted"/>